<dbReference type="GO" id="GO:0045892">
    <property type="term" value="P:negative regulation of DNA-templated transcription"/>
    <property type="evidence" value="ECO:0007669"/>
    <property type="project" value="UniProtKB-UniRule"/>
</dbReference>
<evidence type="ECO:0000256" key="2">
    <source>
        <dbReference type="ARBA" id="ARBA00022741"/>
    </source>
</evidence>
<comment type="cofactor">
    <cofactor evidence="8">
        <name>Zn(2+)</name>
        <dbReference type="ChEBI" id="CHEBI:29105"/>
    </cofactor>
    <text evidence="8">Binds 1 zinc ion.</text>
</comment>
<keyword evidence="7 8" id="KW-0804">Transcription</keyword>
<evidence type="ECO:0000256" key="5">
    <source>
        <dbReference type="ARBA" id="ARBA00023015"/>
    </source>
</evidence>
<comment type="similarity">
    <text evidence="8">Belongs to the NrdR family.</text>
</comment>
<keyword evidence="8" id="KW-0479">Metal-binding</keyword>
<dbReference type="Pfam" id="PF22811">
    <property type="entry name" value="Zn_ribbon_NrdR"/>
    <property type="match status" value="1"/>
</dbReference>
<evidence type="ECO:0000256" key="7">
    <source>
        <dbReference type="ARBA" id="ARBA00023163"/>
    </source>
</evidence>
<dbReference type="NCBIfam" id="TIGR00244">
    <property type="entry name" value="transcriptional regulator NrdR"/>
    <property type="match status" value="1"/>
</dbReference>
<evidence type="ECO:0000256" key="3">
    <source>
        <dbReference type="ARBA" id="ARBA00022771"/>
    </source>
</evidence>
<feature type="domain" description="ATP-cone" evidence="9">
    <location>
        <begin position="49"/>
        <end position="139"/>
    </location>
</feature>
<dbReference type="PANTHER" id="PTHR30455">
    <property type="entry name" value="TRANSCRIPTIONAL REPRESSOR NRDR"/>
    <property type="match status" value="1"/>
</dbReference>
<evidence type="ECO:0000313" key="11">
    <source>
        <dbReference type="Proteomes" id="UP000267187"/>
    </source>
</evidence>
<dbReference type="Pfam" id="PF03477">
    <property type="entry name" value="ATP-cone"/>
    <property type="match status" value="1"/>
</dbReference>
<proteinExistence type="inferred from homology"/>
<evidence type="ECO:0000313" key="10">
    <source>
        <dbReference type="EMBL" id="RMA82400.1"/>
    </source>
</evidence>
<comment type="caution">
    <text evidence="10">The sequence shown here is derived from an EMBL/GenBank/DDBJ whole genome shotgun (WGS) entry which is preliminary data.</text>
</comment>
<comment type="function">
    <text evidence="8">Negatively regulates transcription of bacterial ribonucleotide reductase nrd genes and operons by binding to NrdR-boxes.</text>
</comment>
<protein>
    <recommendedName>
        <fullName evidence="8">Transcriptional repressor NrdR</fullName>
    </recommendedName>
</protein>
<dbReference type="PANTHER" id="PTHR30455:SF2">
    <property type="entry name" value="TRANSCRIPTIONAL REPRESSOR NRDR"/>
    <property type="match status" value="1"/>
</dbReference>
<evidence type="ECO:0000256" key="1">
    <source>
        <dbReference type="ARBA" id="ARBA00022491"/>
    </source>
</evidence>
<gene>
    <name evidence="8" type="primary">nrdR</name>
    <name evidence="10" type="ORF">DFR27_0349</name>
</gene>
<keyword evidence="5 8" id="KW-0805">Transcription regulation</keyword>
<dbReference type="AlphaFoldDB" id="A0A3M0ABW4"/>
<keyword evidence="6 8" id="KW-0238">DNA-binding</keyword>
<dbReference type="EMBL" id="REFJ01000001">
    <property type="protein sequence ID" value="RMA82400.1"/>
    <property type="molecule type" value="Genomic_DNA"/>
</dbReference>
<name>A0A3M0ABW4_9GAMM</name>
<evidence type="ECO:0000256" key="6">
    <source>
        <dbReference type="ARBA" id="ARBA00023125"/>
    </source>
</evidence>
<keyword evidence="1 8" id="KW-0678">Repressor</keyword>
<reference evidence="10 11" key="1">
    <citation type="submission" date="2018-10" db="EMBL/GenBank/DDBJ databases">
        <title>Genomic Encyclopedia of Type Strains, Phase IV (KMG-IV): sequencing the most valuable type-strain genomes for metagenomic binning, comparative biology and taxonomic classification.</title>
        <authorList>
            <person name="Goeker M."/>
        </authorList>
    </citation>
    <scope>NUCLEOTIDE SEQUENCE [LARGE SCALE GENOMIC DNA]</scope>
    <source>
        <strain evidence="10 11">DSM 25080</strain>
    </source>
</reference>
<dbReference type="Proteomes" id="UP000267187">
    <property type="component" value="Unassembled WGS sequence"/>
</dbReference>
<dbReference type="PROSITE" id="PS51161">
    <property type="entry name" value="ATP_CONE"/>
    <property type="match status" value="1"/>
</dbReference>
<dbReference type="GO" id="GO:0005524">
    <property type="term" value="F:ATP binding"/>
    <property type="evidence" value="ECO:0007669"/>
    <property type="project" value="UniProtKB-UniRule"/>
</dbReference>
<dbReference type="InterPro" id="IPR055173">
    <property type="entry name" value="NrdR-like_N"/>
</dbReference>
<keyword evidence="3 8" id="KW-0863">Zinc-finger</keyword>
<keyword evidence="4 8" id="KW-0067">ATP-binding</keyword>
<accession>A0A3M0ABW4</accession>
<evidence type="ECO:0000256" key="8">
    <source>
        <dbReference type="HAMAP-Rule" id="MF_00440"/>
    </source>
</evidence>
<dbReference type="HAMAP" id="MF_00440">
    <property type="entry name" value="NrdR"/>
    <property type="match status" value="1"/>
</dbReference>
<dbReference type="InterPro" id="IPR005144">
    <property type="entry name" value="ATP-cone_dom"/>
</dbReference>
<dbReference type="OrthoDB" id="9807461at2"/>
<dbReference type="GO" id="GO:0008270">
    <property type="term" value="F:zinc ion binding"/>
    <property type="evidence" value="ECO:0007669"/>
    <property type="project" value="UniProtKB-UniRule"/>
</dbReference>
<dbReference type="GO" id="GO:0003677">
    <property type="term" value="F:DNA binding"/>
    <property type="evidence" value="ECO:0007669"/>
    <property type="project" value="UniProtKB-KW"/>
</dbReference>
<organism evidence="10 11">
    <name type="scientific">Umboniibacter marinipuniceus</name>
    <dbReference type="NCBI Taxonomy" id="569599"/>
    <lineage>
        <taxon>Bacteria</taxon>
        <taxon>Pseudomonadati</taxon>
        <taxon>Pseudomonadota</taxon>
        <taxon>Gammaproteobacteria</taxon>
        <taxon>Cellvibrionales</taxon>
        <taxon>Cellvibrionaceae</taxon>
        <taxon>Umboniibacter</taxon>
    </lineage>
</organism>
<feature type="zinc finger region" evidence="8">
    <location>
        <begin position="3"/>
        <end position="34"/>
    </location>
</feature>
<evidence type="ECO:0000256" key="4">
    <source>
        <dbReference type="ARBA" id="ARBA00022840"/>
    </source>
</evidence>
<keyword evidence="2 8" id="KW-0547">Nucleotide-binding</keyword>
<sequence>MRCPFCKAEETKVVDSRLVAEGDQVRRRRECMSCHDRFTSYETAELLMPSVVKQDGSRQPFDELKLRAGMMRALEKRPVATEDIETAINNIKHYLQATGERELQSIRIGERVMLELKKLDKVAYIRYASVYLSFQNIDEFQAELDELKRAELAK</sequence>
<evidence type="ECO:0000259" key="9">
    <source>
        <dbReference type="PROSITE" id="PS51161"/>
    </source>
</evidence>
<keyword evidence="8" id="KW-0862">Zinc</keyword>
<keyword evidence="11" id="KW-1185">Reference proteome</keyword>
<dbReference type="RefSeq" id="WP_121875735.1">
    <property type="nucleotide sequence ID" value="NZ_REFJ01000001.1"/>
</dbReference>
<dbReference type="InterPro" id="IPR003796">
    <property type="entry name" value="RNR_NrdR-like"/>
</dbReference>